<feature type="region of interest" description="Disordered" evidence="1">
    <location>
        <begin position="253"/>
        <end position="276"/>
    </location>
</feature>
<evidence type="ECO:0000256" key="1">
    <source>
        <dbReference type="SAM" id="MobiDB-lite"/>
    </source>
</evidence>
<dbReference type="InterPro" id="IPR025558">
    <property type="entry name" value="DUF4283"/>
</dbReference>
<name>A0A834U1C0_9FABA</name>
<evidence type="ECO:0000313" key="5">
    <source>
        <dbReference type="Proteomes" id="UP000634136"/>
    </source>
</evidence>
<sequence>MALTNIWGNPAGFKVVEIGKYTFQLFFDRVEDLERVLKGGPWLYRNSWMLLQRWRRDWQTNPMVFDQAPMWVQFWGLPTHCKSINLGKKLGETLGPILDVGLFDFSDQESMIVKAKVCVNINNPIKRGANIGNRADGIHWIDFKYEKLPQFCYGCGRNEGNSRNNNFGPWLKASQSGKRVDFAKSQQSTLNDYTQAKSEGLGVNKINSDVLLEKLNSLTVTESMASSPSKDKAASDGNMMEVSSSHCSTWKRQIRASNEVDKEKTKKSNKRARDVELDNESNLVRLPDEVYVRLDRGLANVDWRDLFPNHKLVHLDAGSSDHIPILLRLCDTRRASGSISGSQRPFRFEKMWMNHDDCAFIVNDSWRNSSDGDGPIQKLHLLAARFRDWNKNTFGHVGKKIKELQKKISAHFISPSAGVDMALVKNL</sequence>
<evidence type="ECO:0000259" key="3">
    <source>
        <dbReference type="Pfam" id="PF14392"/>
    </source>
</evidence>
<accession>A0A834U1C0</accession>
<dbReference type="InterPro" id="IPR040256">
    <property type="entry name" value="At4g02000-like"/>
</dbReference>
<proteinExistence type="predicted"/>
<dbReference type="AlphaFoldDB" id="A0A834U1C0"/>
<feature type="domain" description="Zinc knuckle CX2CX4HX4C" evidence="3">
    <location>
        <begin position="121"/>
        <end position="157"/>
    </location>
</feature>
<dbReference type="Pfam" id="PF14392">
    <property type="entry name" value="zf-CCHC_4"/>
    <property type="match status" value="1"/>
</dbReference>
<evidence type="ECO:0000313" key="4">
    <source>
        <dbReference type="EMBL" id="KAF7831567.1"/>
    </source>
</evidence>
<gene>
    <name evidence="4" type="ORF">G2W53_013900</name>
</gene>
<organism evidence="4 5">
    <name type="scientific">Senna tora</name>
    <dbReference type="NCBI Taxonomy" id="362788"/>
    <lineage>
        <taxon>Eukaryota</taxon>
        <taxon>Viridiplantae</taxon>
        <taxon>Streptophyta</taxon>
        <taxon>Embryophyta</taxon>
        <taxon>Tracheophyta</taxon>
        <taxon>Spermatophyta</taxon>
        <taxon>Magnoliopsida</taxon>
        <taxon>eudicotyledons</taxon>
        <taxon>Gunneridae</taxon>
        <taxon>Pentapetalae</taxon>
        <taxon>rosids</taxon>
        <taxon>fabids</taxon>
        <taxon>Fabales</taxon>
        <taxon>Fabaceae</taxon>
        <taxon>Caesalpinioideae</taxon>
        <taxon>Cassia clade</taxon>
        <taxon>Senna</taxon>
    </lineage>
</organism>
<feature type="domain" description="DUF4283" evidence="2">
    <location>
        <begin position="3"/>
        <end position="59"/>
    </location>
</feature>
<feature type="compositionally biased region" description="Basic and acidic residues" evidence="1">
    <location>
        <begin position="258"/>
        <end position="276"/>
    </location>
</feature>
<comment type="caution">
    <text evidence="4">The sequence shown here is derived from an EMBL/GenBank/DDBJ whole genome shotgun (WGS) entry which is preliminary data.</text>
</comment>
<dbReference type="Pfam" id="PF14111">
    <property type="entry name" value="DUF4283"/>
    <property type="match status" value="1"/>
</dbReference>
<protein>
    <submittedName>
        <fullName evidence="4">Cysteine desulfurase mitochondrial-like</fullName>
    </submittedName>
</protein>
<dbReference type="PANTHER" id="PTHR31286:SF178">
    <property type="entry name" value="DUF4283 DOMAIN-CONTAINING PROTEIN"/>
    <property type="match status" value="1"/>
</dbReference>
<keyword evidence="5" id="KW-1185">Reference proteome</keyword>
<evidence type="ECO:0000259" key="2">
    <source>
        <dbReference type="Pfam" id="PF14111"/>
    </source>
</evidence>
<dbReference type="Proteomes" id="UP000634136">
    <property type="component" value="Unassembled WGS sequence"/>
</dbReference>
<dbReference type="OrthoDB" id="1433777at2759"/>
<dbReference type="EMBL" id="JAAIUW010000005">
    <property type="protein sequence ID" value="KAF7831567.1"/>
    <property type="molecule type" value="Genomic_DNA"/>
</dbReference>
<reference evidence="4" key="1">
    <citation type="submission" date="2020-09" db="EMBL/GenBank/DDBJ databases">
        <title>Genome-Enabled Discovery of Anthraquinone Biosynthesis in Senna tora.</title>
        <authorList>
            <person name="Kang S.-H."/>
            <person name="Pandey R.P."/>
            <person name="Lee C.-M."/>
            <person name="Sim J.-S."/>
            <person name="Jeong J.-T."/>
            <person name="Choi B.-S."/>
            <person name="Jung M."/>
            <person name="Ginzburg D."/>
            <person name="Zhao K."/>
            <person name="Won S.Y."/>
            <person name="Oh T.-J."/>
            <person name="Yu Y."/>
            <person name="Kim N.-H."/>
            <person name="Lee O.R."/>
            <person name="Lee T.-H."/>
            <person name="Bashyal P."/>
            <person name="Kim T.-S."/>
            <person name="Lee W.-H."/>
            <person name="Kawkins C."/>
            <person name="Kim C.-K."/>
            <person name="Kim J.S."/>
            <person name="Ahn B.O."/>
            <person name="Rhee S.Y."/>
            <person name="Sohng J.K."/>
        </authorList>
    </citation>
    <scope>NUCLEOTIDE SEQUENCE</scope>
    <source>
        <tissue evidence="4">Leaf</tissue>
    </source>
</reference>
<dbReference type="InterPro" id="IPR025836">
    <property type="entry name" value="Zn_knuckle_CX2CX4HX4C"/>
</dbReference>
<dbReference type="PANTHER" id="PTHR31286">
    <property type="entry name" value="GLYCINE-RICH CELL WALL STRUCTURAL PROTEIN 1.8-LIKE"/>
    <property type="match status" value="1"/>
</dbReference>